<dbReference type="GO" id="GO:0016874">
    <property type="term" value="F:ligase activity"/>
    <property type="evidence" value="ECO:0007669"/>
    <property type="project" value="UniProtKB-KW"/>
</dbReference>
<organism evidence="7 8">
    <name type="scientific">Mycolicibacterium diernhoferi</name>
    <dbReference type="NCBI Taxonomy" id="1801"/>
    <lineage>
        <taxon>Bacteria</taxon>
        <taxon>Bacillati</taxon>
        <taxon>Actinomycetota</taxon>
        <taxon>Actinomycetes</taxon>
        <taxon>Mycobacteriales</taxon>
        <taxon>Mycobacteriaceae</taxon>
        <taxon>Mycolicibacterium</taxon>
    </lineage>
</organism>
<feature type="domain" description="O-antigen ligase-related" evidence="6">
    <location>
        <begin position="228"/>
        <end position="368"/>
    </location>
</feature>
<keyword evidence="4 5" id="KW-0472">Membrane</keyword>
<evidence type="ECO:0000313" key="7">
    <source>
        <dbReference type="EMBL" id="PEG55161.1"/>
    </source>
</evidence>
<evidence type="ECO:0000256" key="2">
    <source>
        <dbReference type="ARBA" id="ARBA00022692"/>
    </source>
</evidence>
<dbReference type="PANTHER" id="PTHR37422">
    <property type="entry name" value="TEICHURONIC ACID BIOSYNTHESIS PROTEIN TUAE"/>
    <property type="match status" value="1"/>
</dbReference>
<proteinExistence type="predicted"/>
<evidence type="ECO:0000256" key="3">
    <source>
        <dbReference type="ARBA" id="ARBA00022989"/>
    </source>
</evidence>
<reference evidence="7 8" key="1">
    <citation type="submission" date="2017-10" db="EMBL/GenBank/DDBJ databases">
        <title>The new phylogeny of genus Mycobacterium.</title>
        <authorList>
            <person name="Tortoli E."/>
            <person name="Trovato A."/>
            <person name="Cirillo D.M."/>
        </authorList>
    </citation>
    <scope>NUCLEOTIDE SEQUENCE [LARGE SCALE GENOMIC DNA]</scope>
    <source>
        <strain evidence="7 8">IP141170001</strain>
    </source>
</reference>
<feature type="transmembrane region" description="Helical" evidence="5">
    <location>
        <begin position="391"/>
        <end position="414"/>
    </location>
</feature>
<feature type="transmembrane region" description="Helical" evidence="5">
    <location>
        <begin position="257"/>
        <end position="275"/>
    </location>
</feature>
<feature type="transmembrane region" description="Helical" evidence="5">
    <location>
        <begin position="81"/>
        <end position="99"/>
    </location>
</feature>
<dbReference type="InterPro" id="IPR051533">
    <property type="entry name" value="WaaL-like"/>
</dbReference>
<name>A0A2A7NXR4_9MYCO</name>
<dbReference type="PANTHER" id="PTHR37422:SF13">
    <property type="entry name" value="LIPOPOLYSACCHARIDE BIOSYNTHESIS PROTEIN PA4999-RELATED"/>
    <property type="match status" value="1"/>
</dbReference>
<feature type="transmembrane region" description="Helical" evidence="5">
    <location>
        <begin position="362"/>
        <end position="379"/>
    </location>
</feature>
<protein>
    <submittedName>
        <fullName evidence="7">O-antigen ligase domain-containing protein</fullName>
    </submittedName>
</protein>
<evidence type="ECO:0000256" key="1">
    <source>
        <dbReference type="ARBA" id="ARBA00004141"/>
    </source>
</evidence>
<evidence type="ECO:0000256" key="5">
    <source>
        <dbReference type="SAM" id="Phobius"/>
    </source>
</evidence>
<dbReference type="Pfam" id="PF04932">
    <property type="entry name" value="Wzy_C"/>
    <property type="match status" value="1"/>
</dbReference>
<keyword evidence="3 5" id="KW-1133">Transmembrane helix</keyword>
<gene>
    <name evidence="7" type="ORF">CRI78_08165</name>
</gene>
<keyword evidence="7" id="KW-0436">Ligase</keyword>
<feature type="transmembrane region" description="Helical" evidence="5">
    <location>
        <begin position="228"/>
        <end position="250"/>
    </location>
</feature>
<feature type="transmembrane region" description="Helical" evidence="5">
    <location>
        <begin position="111"/>
        <end position="129"/>
    </location>
</feature>
<keyword evidence="2 5" id="KW-0812">Transmembrane</keyword>
<comment type="subcellular location">
    <subcellularLocation>
        <location evidence="1">Membrane</location>
        <topology evidence="1">Multi-pass membrane protein</topology>
    </subcellularLocation>
</comment>
<dbReference type="GO" id="GO:0016020">
    <property type="term" value="C:membrane"/>
    <property type="evidence" value="ECO:0007669"/>
    <property type="project" value="UniProtKB-SubCell"/>
</dbReference>
<dbReference type="AlphaFoldDB" id="A0A2A7NXR4"/>
<keyword evidence="8" id="KW-1185">Reference proteome</keyword>
<dbReference type="RefSeq" id="WP_079244784.1">
    <property type="nucleotide sequence ID" value="NZ_BAAATC010000003.1"/>
</dbReference>
<dbReference type="EMBL" id="PDCR01000008">
    <property type="protein sequence ID" value="PEG55161.1"/>
    <property type="molecule type" value="Genomic_DNA"/>
</dbReference>
<dbReference type="OrthoDB" id="4409276at2"/>
<feature type="transmembrane region" description="Helical" evidence="5">
    <location>
        <begin position="190"/>
        <end position="208"/>
    </location>
</feature>
<evidence type="ECO:0000313" key="8">
    <source>
        <dbReference type="Proteomes" id="UP000220340"/>
    </source>
</evidence>
<comment type="caution">
    <text evidence="7">The sequence shown here is derived from an EMBL/GenBank/DDBJ whole genome shotgun (WGS) entry which is preliminary data.</text>
</comment>
<dbReference type="Proteomes" id="UP000220340">
    <property type="component" value="Unassembled WGS sequence"/>
</dbReference>
<evidence type="ECO:0000259" key="6">
    <source>
        <dbReference type="Pfam" id="PF04932"/>
    </source>
</evidence>
<sequence length="454" mass="49094">MTAVLVLLGAAALTAALYAVYRRPQRGLLLAALLVPFHGMLLIVPNGQSFVWWKEALLAVTLLAALVTPYRRPNSGVSMPWLPIAVVFVAVGVISALLTTGFPGAVYPVKITFFYLAVVPLICWYAPMTPRDRDHLVTIIMAVSVITAVWGLVQQFVGQEFLHELGYEYNTALRTSGSFMRSFSTFVQPFPFGLYVAMAVLVGGAVALSDPGRLRNRVFLLLIPVQLAGMGMSIVRAAYLAVIVGVLWLIVHRYRHLVVGVVLAALAGGMALVYIPGQYVQSLFSSSSLGQRTSGWSKIWDAVMTNPFGAGLGSTGSAAEKLETATQNTPTAYLAMLQNLNPELAYQPDNYYVKVLIELGPIGLWAFVTLLVVVLVSTLRASRYTRGVDSAFCLGVSASIVGACLASMVSTYFEIFPMDFYFWLLISAVGCAVVQTPAGTERWNAEESDELVAA</sequence>
<feature type="transmembrane region" description="Helical" evidence="5">
    <location>
        <begin position="27"/>
        <end position="44"/>
    </location>
</feature>
<dbReference type="InterPro" id="IPR007016">
    <property type="entry name" value="O-antigen_ligase-rel_domated"/>
</dbReference>
<feature type="transmembrane region" description="Helical" evidence="5">
    <location>
        <begin position="135"/>
        <end position="153"/>
    </location>
</feature>
<evidence type="ECO:0000256" key="4">
    <source>
        <dbReference type="ARBA" id="ARBA00023136"/>
    </source>
</evidence>
<accession>A0A2A7NXR4</accession>